<protein>
    <submittedName>
        <fullName evidence="1">Uncharacterized protein</fullName>
    </submittedName>
</protein>
<name>A0AAE0BFM7_9CHLO</name>
<dbReference type="Proteomes" id="UP001190700">
    <property type="component" value="Unassembled WGS sequence"/>
</dbReference>
<evidence type="ECO:0000313" key="1">
    <source>
        <dbReference type="EMBL" id="KAK3235751.1"/>
    </source>
</evidence>
<dbReference type="EMBL" id="LGRX02035224">
    <property type="protein sequence ID" value="KAK3235751.1"/>
    <property type="molecule type" value="Genomic_DNA"/>
</dbReference>
<evidence type="ECO:0000313" key="2">
    <source>
        <dbReference type="Proteomes" id="UP001190700"/>
    </source>
</evidence>
<sequence>MLVRGSRTLSSYRKSRMSIPFGGVRVSTRVSTFWFEDFRQFDNSGIREVTLQYATHGCCRRIDECFPRLLKGCSAAERVAIQVRGYGC</sequence>
<keyword evidence="2" id="KW-1185">Reference proteome</keyword>
<organism evidence="1 2">
    <name type="scientific">Cymbomonas tetramitiformis</name>
    <dbReference type="NCBI Taxonomy" id="36881"/>
    <lineage>
        <taxon>Eukaryota</taxon>
        <taxon>Viridiplantae</taxon>
        <taxon>Chlorophyta</taxon>
        <taxon>Pyramimonadophyceae</taxon>
        <taxon>Pyramimonadales</taxon>
        <taxon>Pyramimonadaceae</taxon>
        <taxon>Cymbomonas</taxon>
    </lineage>
</organism>
<reference evidence="1 2" key="1">
    <citation type="journal article" date="2015" name="Genome Biol. Evol.">
        <title>Comparative Genomics of a Bacterivorous Green Alga Reveals Evolutionary Causalities and Consequences of Phago-Mixotrophic Mode of Nutrition.</title>
        <authorList>
            <person name="Burns J.A."/>
            <person name="Paasch A."/>
            <person name="Narechania A."/>
            <person name="Kim E."/>
        </authorList>
    </citation>
    <scope>NUCLEOTIDE SEQUENCE [LARGE SCALE GENOMIC DNA]</scope>
    <source>
        <strain evidence="1 2">PLY_AMNH</strain>
    </source>
</reference>
<proteinExistence type="predicted"/>
<gene>
    <name evidence="1" type="ORF">CYMTET_54072</name>
</gene>
<dbReference type="AlphaFoldDB" id="A0AAE0BFM7"/>
<accession>A0AAE0BFM7</accession>
<comment type="caution">
    <text evidence="1">The sequence shown here is derived from an EMBL/GenBank/DDBJ whole genome shotgun (WGS) entry which is preliminary data.</text>
</comment>